<name>A0A0W0GB00_MONRR</name>
<dbReference type="GO" id="GO:0000779">
    <property type="term" value="C:condensed chromosome, centromeric region"/>
    <property type="evidence" value="ECO:0007669"/>
    <property type="project" value="TreeGrafter"/>
</dbReference>
<evidence type="ECO:0000256" key="1">
    <source>
        <dbReference type="ARBA" id="ARBA00004123"/>
    </source>
</evidence>
<evidence type="ECO:0000256" key="2">
    <source>
        <dbReference type="ARBA" id="ARBA00004286"/>
    </source>
</evidence>
<dbReference type="Gene3D" id="1.25.10.10">
    <property type="entry name" value="Leucine-rich Repeat Variant"/>
    <property type="match status" value="2"/>
</dbReference>
<dbReference type="Proteomes" id="UP000054988">
    <property type="component" value="Unassembled WGS sequence"/>
</dbReference>
<keyword evidence="8" id="KW-0539">Nucleus</keyword>
<dbReference type="EMBL" id="LATX01000630">
    <property type="protein sequence ID" value="KTB45742.1"/>
    <property type="molecule type" value="Genomic_DNA"/>
</dbReference>
<dbReference type="InterPro" id="IPR026971">
    <property type="entry name" value="CND1/NCAPD3"/>
</dbReference>
<evidence type="ECO:0000256" key="9">
    <source>
        <dbReference type="ARBA" id="ARBA00023306"/>
    </source>
</evidence>
<evidence type="ECO:0000259" key="12">
    <source>
        <dbReference type="Pfam" id="PF12717"/>
    </source>
</evidence>
<organism evidence="14 15">
    <name type="scientific">Moniliophthora roreri</name>
    <name type="common">Frosty pod rot fungus</name>
    <name type="synonym">Monilia roreri</name>
    <dbReference type="NCBI Taxonomy" id="221103"/>
    <lineage>
        <taxon>Eukaryota</taxon>
        <taxon>Fungi</taxon>
        <taxon>Dikarya</taxon>
        <taxon>Basidiomycota</taxon>
        <taxon>Agaricomycotina</taxon>
        <taxon>Agaricomycetes</taxon>
        <taxon>Agaricomycetidae</taxon>
        <taxon>Agaricales</taxon>
        <taxon>Marasmiineae</taxon>
        <taxon>Marasmiaceae</taxon>
        <taxon>Moniliophthora</taxon>
    </lineage>
</organism>
<comment type="similarity">
    <text evidence="3 10">Belongs to the CND1 (condensin subunit 1) family.</text>
</comment>
<evidence type="ECO:0000256" key="3">
    <source>
        <dbReference type="ARBA" id="ARBA00009606"/>
    </source>
</evidence>
<dbReference type="GO" id="GO:0007076">
    <property type="term" value="P:mitotic chromosome condensation"/>
    <property type="evidence" value="ECO:0007669"/>
    <property type="project" value="InterPro"/>
</dbReference>
<feature type="compositionally biased region" description="Basic residues" evidence="11">
    <location>
        <begin position="558"/>
        <end position="571"/>
    </location>
</feature>
<feature type="region of interest" description="Disordered" evidence="11">
    <location>
        <begin position="133"/>
        <end position="168"/>
    </location>
</feature>
<feature type="compositionally biased region" description="Gly residues" evidence="11">
    <location>
        <begin position="151"/>
        <end position="160"/>
    </location>
</feature>
<gene>
    <name evidence="14" type="ORF">WG66_1690</name>
</gene>
<feature type="domain" description="Condensin complex subunit 1 N-terminal" evidence="13">
    <location>
        <begin position="74"/>
        <end position="250"/>
    </location>
</feature>
<feature type="region of interest" description="Disordered" evidence="11">
    <location>
        <begin position="489"/>
        <end position="574"/>
    </location>
</feature>
<evidence type="ECO:0000256" key="8">
    <source>
        <dbReference type="ARBA" id="ARBA00023242"/>
    </source>
</evidence>
<evidence type="ECO:0000259" key="13">
    <source>
        <dbReference type="Pfam" id="PF12922"/>
    </source>
</evidence>
<keyword evidence="5 10" id="KW-0132">Cell division</keyword>
<evidence type="ECO:0000256" key="11">
    <source>
        <dbReference type="SAM" id="MobiDB-lite"/>
    </source>
</evidence>
<evidence type="ECO:0000256" key="6">
    <source>
        <dbReference type="ARBA" id="ARBA00022776"/>
    </source>
</evidence>
<dbReference type="GO" id="GO:0000796">
    <property type="term" value="C:condensin complex"/>
    <property type="evidence" value="ECO:0007669"/>
    <property type="project" value="TreeGrafter"/>
</dbReference>
<evidence type="ECO:0000256" key="7">
    <source>
        <dbReference type="ARBA" id="ARBA00023067"/>
    </source>
</evidence>
<evidence type="ECO:0000256" key="4">
    <source>
        <dbReference type="ARBA" id="ARBA00022454"/>
    </source>
</evidence>
<feature type="domain" description="Condensin complex subunit 1 C-terminal" evidence="12">
    <location>
        <begin position="1090"/>
        <end position="1250"/>
    </location>
</feature>
<keyword evidence="6 10" id="KW-0498">Mitosis</keyword>
<comment type="caution">
    <text evidence="14">The sequence shown here is derived from an EMBL/GenBank/DDBJ whole genome shotgun (WGS) entry which is preliminary data.</text>
</comment>
<dbReference type="eggNOG" id="KOG0414">
    <property type="taxonomic scope" value="Eukaryota"/>
</dbReference>
<sequence>MDTNFDFSEALEKLGNIEDFDLEHERDLNEEDADIVLEGAVEAVAESSDAITKPEVFAAYCSLLKHVDSVAGGLMSKLLDSISSGLQSEFEATLSDVTNDNRQTFDYHRKALEMYALLLQWFTSVAEKVKSGESDEAISAAPAPKRRGRGGKAGGSGRGTGRSTKKQQQDWNWVDQIPLTLLMVSRVLKRLPSQRLWTTSAEREKFISCITRPAYHVAESEQYMKSDDIRQAFYMVICHAIKHHGHAPAAQILFMQRLQYYEHLAEPLADCIEVLARQFDHHQLGDEIIREISQKTFSGQDNKTPKAFAAFLVKLSGALPRVMLKQISLLLGLLDSEANQIRNAIVDIIGDLIRDLDFSLDQEASDDGAMDAKQIQKQIKGLYDLLLERMLDTSPYVRAKVLHVLHKLCRIRRKFPKQRLAATRAAVVALEDKATRVRAAAIALLVELMRTHPYGFEHGGVLTLSTFVAAYEAVKAELEKVEALVGKAMEAPQDQGDDEQDVREKRKKKRAQNQDEMDVDDEEQPTDDDDDEEEEEEEEEEEDSNMDAEGEDGEASPRPKKKKQAKLKPRKSQLNVSALDAEAAIAQLEGRKMEQLRLQKKYYSEATNFIRLYEEDAMKKMEELLGSSTKTDVLEAMEFFKVANEYQMTSSDQGLRAMLHLIWRKDNSTTSEDGKELKGIRSRLLECYRTIYFDPIEGLDPQAQVNRIAKNMIELTYDATLAELTSLEEMMRTMMDDGQIHQDIINKLWQIFGKDRALPKPQRRGAIIILGMLALAKRNVLADRVETMLKVGLGALGKTDLTLARYTCVALQRLNGSAKKVKGSLVDKNVRLEMGDQVFEKLQHTIERPCRSKEWFGLAEQVINTIYALGDHPDVLCNTIIKNLSRRAFSPRTKSPADSAPGGDDPEVMDQDYPGDISQVSASDVLPSQNETQDGQQKHLGDAFELSQLLFVVGHVAIKHIAYLELVEREWKRQKDEKQAAEKAARGGTQQASKDGEELDQVAGSAEDEIGERVQEIREQEMLFGPESLLAVYGSMLVHICGSPQKFKNPTLRAAATLSLSKFLCVSSTFCDNHHRLLFKILEISKNASIRSNIVIALGDVAVAFSSIIDENSNELYKGLTDKDPTVKKNTLMVLTHLILNGMIKVKGQLGEMAKCLEDEDQRIVDLAKLFFSELSTKDNAIYNNLPDIISHLSTGEHAVSEETFQNTMKYIFKFIEKDKQAENIIEKLCQRFRLTDDERQWRDIAYCLSLLQYKSEKSIKKLVDNLQLYQDKLHVPGLHERFSEILSKARQQKFIGKENVTSELQEFEKILDEQRQRGEDDLALEKRVQEKKAARQKRAKRNAKRKVAAKADEDDE</sequence>
<dbReference type="InterPro" id="IPR032682">
    <property type="entry name" value="Cnd1_C"/>
</dbReference>
<dbReference type="GO" id="GO:0051301">
    <property type="term" value="P:cell division"/>
    <property type="evidence" value="ECO:0007669"/>
    <property type="project" value="UniProtKB-KW"/>
</dbReference>
<evidence type="ECO:0000313" key="14">
    <source>
        <dbReference type="EMBL" id="KTB45742.1"/>
    </source>
</evidence>
<feature type="region of interest" description="Disordered" evidence="11">
    <location>
        <begin position="1328"/>
        <end position="1357"/>
    </location>
</feature>
<feature type="compositionally biased region" description="Basic residues" evidence="11">
    <location>
        <begin position="1335"/>
        <end position="1349"/>
    </location>
</feature>
<feature type="region of interest" description="Disordered" evidence="11">
    <location>
        <begin position="978"/>
        <end position="1003"/>
    </location>
</feature>
<accession>A0A0W0GB00</accession>
<dbReference type="Pfam" id="PF12717">
    <property type="entry name" value="Cnd1"/>
    <property type="match status" value="1"/>
</dbReference>
<dbReference type="GO" id="GO:0005634">
    <property type="term" value="C:nucleus"/>
    <property type="evidence" value="ECO:0007669"/>
    <property type="project" value="UniProtKB-SubCell"/>
</dbReference>
<dbReference type="InterPro" id="IPR011989">
    <property type="entry name" value="ARM-like"/>
</dbReference>
<protein>
    <recommendedName>
        <fullName evidence="10">Condensin complex subunit 1</fullName>
    </recommendedName>
</protein>
<dbReference type="PIRSF" id="PIRSF017127">
    <property type="entry name" value="Condensin_D2"/>
    <property type="match status" value="1"/>
</dbReference>
<dbReference type="SUPFAM" id="SSF48371">
    <property type="entry name" value="ARM repeat"/>
    <property type="match status" value="1"/>
</dbReference>
<dbReference type="GO" id="GO:0042393">
    <property type="term" value="F:histone binding"/>
    <property type="evidence" value="ECO:0007669"/>
    <property type="project" value="TreeGrafter"/>
</dbReference>
<comment type="subcellular location">
    <subcellularLocation>
        <location evidence="2">Chromosome</location>
    </subcellularLocation>
    <subcellularLocation>
        <location evidence="1">Nucleus</location>
    </subcellularLocation>
</comment>
<keyword evidence="7 10" id="KW-0226">DNA condensation</keyword>
<dbReference type="InterPro" id="IPR016024">
    <property type="entry name" value="ARM-type_fold"/>
</dbReference>
<keyword evidence="4" id="KW-0158">Chromosome</keyword>
<reference evidence="14 15" key="1">
    <citation type="submission" date="2015-12" db="EMBL/GenBank/DDBJ databases">
        <title>Draft genome sequence of Moniliophthora roreri, the causal agent of frosty pod rot of cacao.</title>
        <authorList>
            <person name="Aime M.C."/>
            <person name="Diaz-Valderrama J.R."/>
            <person name="Kijpornyongpan T."/>
            <person name="Phillips-Mora W."/>
        </authorList>
    </citation>
    <scope>NUCLEOTIDE SEQUENCE [LARGE SCALE GENOMIC DNA]</scope>
    <source>
        <strain evidence="14 15">MCA 2952</strain>
    </source>
</reference>
<dbReference type="PANTHER" id="PTHR14222">
    <property type="entry name" value="CONDENSIN"/>
    <property type="match status" value="1"/>
</dbReference>
<keyword evidence="9 10" id="KW-0131">Cell cycle</keyword>
<dbReference type="Pfam" id="PF12922">
    <property type="entry name" value="Cnd1_N"/>
    <property type="match status" value="1"/>
</dbReference>
<evidence type="ECO:0000256" key="5">
    <source>
        <dbReference type="ARBA" id="ARBA00022618"/>
    </source>
</evidence>
<feature type="region of interest" description="Disordered" evidence="11">
    <location>
        <begin position="890"/>
        <end position="920"/>
    </location>
</feature>
<proteinExistence type="inferred from homology"/>
<feature type="compositionally biased region" description="Acidic residues" evidence="11">
    <location>
        <begin position="515"/>
        <end position="554"/>
    </location>
</feature>
<dbReference type="PANTHER" id="PTHR14222:SF2">
    <property type="entry name" value="CONDENSIN COMPLEX SUBUNIT 1"/>
    <property type="match status" value="1"/>
</dbReference>
<evidence type="ECO:0000313" key="15">
    <source>
        <dbReference type="Proteomes" id="UP000054988"/>
    </source>
</evidence>
<evidence type="ECO:0000256" key="10">
    <source>
        <dbReference type="PIRNR" id="PIRNR017127"/>
    </source>
</evidence>
<dbReference type="GO" id="GO:0010032">
    <property type="term" value="P:meiotic chromosome condensation"/>
    <property type="evidence" value="ECO:0007669"/>
    <property type="project" value="TreeGrafter"/>
</dbReference>
<dbReference type="InterPro" id="IPR007673">
    <property type="entry name" value="Condensin_cplx_su1"/>
</dbReference>
<dbReference type="InterPro" id="IPR024324">
    <property type="entry name" value="Condensin_cplx_su1_N"/>
</dbReference>
<comment type="function">
    <text evidence="10">Regulatory subunit of the condensin complex, a complex required for conversion of interphase chromatin into mitotic-like condense chromosomes. The condensin complex probably introduces positive supercoils into relaxed DNA in the presence of type I topoisomerases and converts nicked DNA into positive knotted forms in the presence of type II topoisomerases.</text>
</comment>